<protein>
    <recommendedName>
        <fullName evidence="3">Type II secretion system protein I</fullName>
    </recommendedName>
</protein>
<reference evidence="1 2" key="1">
    <citation type="journal article" date="2020" name="Antonie Van Leeuwenhoek">
        <title>Rhodopirellula heiligendammensis sp. nov., Rhodopirellula pilleata sp. nov., and Rhodopirellula solitaria sp. nov. isolated from natural or artificial marine surfaces in Northern Germany and California, USA, and emended description of the genus Rhodopirellula.</title>
        <authorList>
            <person name="Kallscheuer N."/>
            <person name="Wiegand S."/>
            <person name="Jogler M."/>
            <person name="Boedeker C."/>
            <person name="Peeters S.H."/>
            <person name="Rast P."/>
            <person name="Heuer A."/>
            <person name="Jetten M.S.M."/>
            <person name="Rohde M."/>
            <person name="Jogler C."/>
        </authorList>
    </citation>
    <scope>NUCLEOTIDE SEQUENCE [LARGE SCALE GENOMIC DNA]</scope>
    <source>
        <strain evidence="1 2">Poly21</strain>
    </source>
</reference>
<name>A0A5C6C8C8_9BACT</name>
<dbReference type="SUPFAM" id="SSF54523">
    <property type="entry name" value="Pili subunits"/>
    <property type="match status" value="1"/>
</dbReference>
<evidence type="ECO:0008006" key="3">
    <source>
        <dbReference type="Google" id="ProtNLM"/>
    </source>
</evidence>
<evidence type="ECO:0000313" key="2">
    <source>
        <dbReference type="Proteomes" id="UP000319908"/>
    </source>
</evidence>
<dbReference type="RefSeq" id="WP_302118204.1">
    <property type="nucleotide sequence ID" value="NZ_SJPU01000001.1"/>
</dbReference>
<dbReference type="NCBIfam" id="TIGR02532">
    <property type="entry name" value="IV_pilin_GFxxxE"/>
    <property type="match status" value="1"/>
</dbReference>
<dbReference type="AlphaFoldDB" id="A0A5C6C8C8"/>
<dbReference type="Proteomes" id="UP000319908">
    <property type="component" value="Unassembled WGS sequence"/>
</dbReference>
<dbReference type="InterPro" id="IPR012902">
    <property type="entry name" value="N_methyl_site"/>
</dbReference>
<organism evidence="1 2">
    <name type="scientific">Allorhodopirellula heiligendammensis</name>
    <dbReference type="NCBI Taxonomy" id="2714739"/>
    <lineage>
        <taxon>Bacteria</taxon>
        <taxon>Pseudomonadati</taxon>
        <taxon>Planctomycetota</taxon>
        <taxon>Planctomycetia</taxon>
        <taxon>Pirellulales</taxon>
        <taxon>Pirellulaceae</taxon>
        <taxon>Allorhodopirellula</taxon>
    </lineage>
</organism>
<keyword evidence="2" id="KW-1185">Reference proteome</keyword>
<dbReference type="InterPro" id="IPR045584">
    <property type="entry name" value="Pilin-like"/>
</dbReference>
<proteinExistence type="predicted"/>
<dbReference type="Pfam" id="PF07963">
    <property type="entry name" value="N_methyl"/>
    <property type="match status" value="1"/>
</dbReference>
<comment type="caution">
    <text evidence="1">The sequence shown here is derived from an EMBL/GenBank/DDBJ whole genome shotgun (WGS) entry which is preliminary data.</text>
</comment>
<evidence type="ECO:0000313" key="1">
    <source>
        <dbReference type="EMBL" id="TWU19771.1"/>
    </source>
</evidence>
<accession>A0A5C6C8C8</accession>
<gene>
    <name evidence="1" type="ORF">Poly21_19490</name>
</gene>
<sequence length="141" mass="14930">MSRISHRSGFSLLEMLLALAILGGSLGILSTIAMKGADAAREAEHLAQARLIAQSQLAMILASNIHPAAVPPTPVAPVDSESTTPFQYQVDVAMAPIQGMLAIRITVRALDPNGGMPIATYSITRWMIDPLLGLADQETEV</sequence>
<dbReference type="EMBL" id="SJPU01000001">
    <property type="protein sequence ID" value="TWU19771.1"/>
    <property type="molecule type" value="Genomic_DNA"/>
</dbReference>